<gene>
    <name evidence="1" type="ORF">A2Y64_02670</name>
</gene>
<name>A0A1F5F5Q5_9BACT</name>
<evidence type="ECO:0008006" key="3">
    <source>
        <dbReference type="Google" id="ProtNLM"/>
    </source>
</evidence>
<dbReference type="InterPro" id="IPR021725">
    <property type="entry name" value="Cdd1"/>
</dbReference>
<comment type="caution">
    <text evidence="1">The sequence shown here is derived from an EMBL/GenBank/DDBJ whole genome shotgun (WGS) entry which is preliminary data.</text>
</comment>
<dbReference type="EMBL" id="MFAF01000087">
    <property type="protein sequence ID" value="OGD74972.1"/>
    <property type="molecule type" value="Genomic_DNA"/>
</dbReference>
<evidence type="ECO:0000313" key="1">
    <source>
        <dbReference type="EMBL" id="OGD74972.1"/>
    </source>
</evidence>
<dbReference type="AlphaFoldDB" id="A0A1F5F5Q5"/>
<dbReference type="STRING" id="1817816.A2Y64_02670"/>
<accession>A0A1F5F5Q5</accession>
<sequence>MEGIVLRPMKVEVLRELVKIPGVGPRTASDLYDLGIRSVFDLTRRAPEELFEKLCKLRGRPVDRCALYILRAARRYAEKPDTDPEKLKWWFFKD</sequence>
<evidence type="ECO:0000313" key="2">
    <source>
        <dbReference type="Proteomes" id="UP000177187"/>
    </source>
</evidence>
<dbReference type="SUPFAM" id="SSF158702">
    <property type="entry name" value="Sec63 N-terminal domain-like"/>
    <property type="match status" value="1"/>
</dbReference>
<proteinExistence type="predicted"/>
<protein>
    <recommendedName>
        <fullName evidence="3">Pathogenicity locus</fullName>
    </recommendedName>
</protein>
<reference evidence="1 2" key="1">
    <citation type="journal article" date="2016" name="Nat. Commun.">
        <title>Thousands of microbial genomes shed light on interconnected biogeochemical processes in an aquifer system.</title>
        <authorList>
            <person name="Anantharaman K."/>
            <person name="Brown C.T."/>
            <person name="Hug L.A."/>
            <person name="Sharon I."/>
            <person name="Castelle C.J."/>
            <person name="Probst A.J."/>
            <person name="Thomas B.C."/>
            <person name="Singh A."/>
            <person name="Wilkins M.J."/>
            <person name="Karaoz U."/>
            <person name="Brodie E.L."/>
            <person name="Williams K.H."/>
            <person name="Hubbard S.S."/>
            <person name="Banfield J.F."/>
        </authorList>
    </citation>
    <scope>NUCLEOTIDE SEQUENCE [LARGE SCALE GENOMIC DNA]</scope>
</reference>
<dbReference type="Pfam" id="PF11731">
    <property type="entry name" value="Cdd1"/>
    <property type="match status" value="1"/>
</dbReference>
<dbReference type="Gene3D" id="1.10.150.20">
    <property type="entry name" value="5' to 3' exonuclease, C-terminal subdomain"/>
    <property type="match status" value="1"/>
</dbReference>
<dbReference type="Proteomes" id="UP000177187">
    <property type="component" value="Unassembled WGS sequence"/>
</dbReference>
<organism evidence="1 2">
    <name type="scientific">Candidatus Coatesbacteria bacterium RBG_13_66_14</name>
    <dbReference type="NCBI Taxonomy" id="1817816"/>
    <lineage>
        <taxon>Bacteria</taxon>
        <taxon>Candidatus Coatesiibacteriota</taxon>
    </lineage>
</organism>